<keyword evidence="1" id="KW-1133">Transmembrane helix</keyword>
<dbReference type="Proteomes" id="UP000655443">
    <property type="component" value="Unassembled WGS sequence"/>
</dbReference>
<dbReference type="Gene3D" id="1.20.144.10">
    <property type="entry name" value="Phosphatidic acid phosphatase type 2/haloperoxidase"/>
    <property type="match status" value="1"/>
</dbReference>
<dbReference type="AlphaFoldDB" id="A0A919D1C2"/>
<feature type="domain" description="Phosphatidic acid phosphatase type 2/haloperoxidase" evidence="2">
    <location>
        <begin position="13"/>
        <end position="88"/>
    </location>
</feature>
<feature type="transmembrane region" description="Helical" evidence="1">
    <location>
        <begin position="12"/>
        <end position="32"/>
    </location>
</feature>
<dbReference type="InterPro" id="IPR000326">
    <property type="entry name" value="PAP2/HPO"/>
</dbReference>
<keyword evidence="1" id="KW-0472">Membrane</keyword>
<feature type="transmembrane region" description="Helical" evidence="1">
    <location>
        <begin position="44"/>
        <end position="65"/>
    </location>
</feature>
<evidence type="ECO:0000259" key="2">
    <source>
        <dbReference type="Pfam" id="PF01569"/>
    </source>
</evidence>
<proteinExistence type="predicted"/>
<reference evidence="3" key="1">
    <citation type="journal article" date="2014" name="Int. J. Syst. Evol. Microbiol.">
        <title>Complete genome sequence of Corynebacterium casei LMG S-19264T (=DSM 44701T), isolated from a smear-ripened cheese.</title>
        <authorList>
            <consortium name="US DOE Joint Genome Institute (JGI-PGF)"/>
            <person name="Walter F."/>
            <person name="Albersmeier A."/>
            <person name="Kalinowski J."/>
            <person name="Ruckert C."/>
        </authorList>
    </citation>
    <scope>NUCLEOTIDE SEQUENCE</scope>
    <source>
        <strain evidence="3">JCM 4714</strain>
    </source>
</reference>
<comment type="caution">
    <text evidence="3">The sequence shown here is derived from an EMBL/GenBank/DDBJ whole genome shotgun (WGS) entry which is preliminary data.</text>
</comment>
<feature type="transmembrane region" description="Helical" evidence="1">
    <location>
        <begin position="71"/>
        <end position="90"/>
    </location>
</feature>
<sequence length="92" mass="9464">MWDPVDSARYAVLPSGRAMTATVVCGLLLWAAHRFGAGHGRWRTAVAAAVVSVVGVGATRAWPAVHRPSDALGGRLSGAWVVALAVLVHAGP</sequence>
<keyword evidence="4" id="KW-1185">Reference proteome</keyword>
<dbReference type="SUPFAM" id="SSF48317">
    <property type="entry name" value="Acid phosphatase/Vanadium-dependent haloperoxidase"/>
    <property type="match status" value="1"/>
</dbReference>
<evidence type="ECO:0000313" key="4">
    <source>
        <dbReference type="Proteomes" id="UP000655443"/>
    </source>
</evidence>
<evidence type="ECO:0000256" key="1">
    <source>
        <dbReference type="SAM" id="Phobius"/>
    </source>
</evidence>
<keyword evidence="1" id="KW-0812">Transmembrane</keyword>
<gene>
    <name evidence="3" type="ORF">GCM10010339_28610</name>
</gene>
<protein>
    <recommendedName>
        <fullName evidence="2">Phosphatidic acid phosphatase type 2/haloperoxidase domain-containing protein</fullName>
    </recommendedName>
</protein>
<organism evidence="3 4">
    <name type="scientific">Streptomyces alanosinicus</name>
    <dbReference type="NCBI Taxonomy" id="68171"/>
    <lineage>
        <taxon>Bacteria</taxon>
        <taxon>Bacillati</taxon>
        <taxon>Actinomycetota</taxon>
        <taxon>Actinomycetes</taxon>
        <taxon>Kitasatosporales</taxon>
        <taxon>Streptomycetaceae</taxon>
        <taxon>Streptomyces</taxon>
    </lineage>
</organism>
<dbReference type="EMBL" id="BMVG01000005">
    <property type="protein sequence ID" value="GHE03013.1"/>
    <property type="molecule type" value="Genomic_DNA"/>
</dbReference>
<reference evidence="3" key="2">
    <citation type="submission" date="2020-09" db="EMBL/GenBank/DDBJ databases">
        <authorList>
            <person name="Sun Q."/>
            <person name="Ohkuma M."/>
        </authorList>
    </citation>
    <scope>NUCLEOTIDE SEQUENCE</scope>
    <source>
        <strain evidence="3">JCM 4714</strain>
    </source>
</reference>
<name>A0A919D1C2_9ACTN</name>
<accession>A0A919D1C2</accession>
<evidence type="ECO:0000313" key="3">
    <source>
        <dbReference type="EMBL" id="GHE03013.1"/>
    </source>
</evidence>
<dbReference type="InterPro" id="IPR036938">
    <property type="entry name" value="PAP2/HPO_sf"/>
</dbReference>
<dbReference type="Pfam" id="PF01569">
    <property type="entry name" value="PAP2"/>
    <property type="match status" value="1"/>
</dbReference>